<dbReference type="Proteomes" id="UP001444625">
    <property type="component" value="Unassembled WGS sequence"/>
</dbReference>
<dbReference type="Gene3D" id="3.90.226.10">
    <property type="entry name" value="2-enoyl-CoA Hydratase, Chain A, domain 1"/>
    <property type="match status" value="1"/>
</dbReference>
<organism evidence="3 4">
    <name type="scientific">Ornithinibacillus xuwenensis</name>
    <dbReference type="NCBI Taxonomy" id="3144668"/>
    <lineage>
        <taxon>Bacteria</taxon>
        <taxon>Bacillati</taxon>
        <taxon>Bacillota</taxon>
        <taxon>Bacilli</taxon>
        <taxon>Bacillales</taxon>
        <taxon>Bacillaceae</taxon>
        <taxon>Ornithinibacillus</taxon>
    </lineage>
</organism>
<accession>A0ABU9XE46</accession>
<dbReference type="PANTHER" id="PTHR11941:SF54">
    <property type="entry name" value="ENOYL-COA HYDRATASE, MITOCHONDRIAL"/>
    <property type="match status" value="1"/>
</dbReference>
<name>A0ABU9XE46_9BACI</name>
<dbReference type="PANTHER" id="PTHR11941">
    <property type="entry name" value="ENOYL-COA HYDRATASE-RELATED"/>
    <property type="match status" value="1"/>
</dbReference>
<dbReference type="InterPro" id="IPR029045">
    <property type="entry name" value="ClpP/crotonase-like_dom_sf"/>
</dbReference>
<keyword evidence="4" id="KW-1185">Reference proteome</keyword>
<dbReference type="EMBL" id="JBDIML010000001">
    <property type="protein sequence ID" value="MEN2766552.1"/>
    <property type="molecule type" value="Genomic_DNA"/>
</dbReference>
<reference evidence="3 4" key="1">
    <citation type="submission" date="2024-05" db="EMBL/GenBank/DDBJ databases">
        <authorList>
            <person name="Haq I."/>
            <person name="Ullah Z."/>
            <person name="Ahmad R."/>
            <person name="Li M."/>
            <person name="Tong Y."/>
        </authorList>
    </citation>
    <scope>NUCLEOTIDE SEQUENCE [LARGE SCALE GENOMIC DNA]</scope>
    <source>
        <strain evidence="3 4">16A2E</strain>
    </source>
</reference>
<dbReference type="InterPro" id="IPR018376">
    <property type="entry name" value="Enoyl-CoA_hyd/isom_CS"/>
</dbReference>
<evidence type="ECO:0000313" key="3">
    <source>
        <dbReference type="EMBL" id="MEN2766552.1"/>
    </source>
</evidence>
<proteinExistence type="inferred from homology"/>
<evidence type="ECO:0000256" key="1">
    <source>
        <dbReference type="ARBA" id="ARBA00005254"/>
    </source>
</evidence>
<dbReference type="RefSeq" id="WP_345823997.1">
    <property type="nucleotide sequence ID" value="NZ_JBDIML010000001.1"/>
</dbReference>
<sequence length="254" mass="28669">MTETVIYERITEKEYGIITLNRPNKRNAISLAMAEELMQCIQFAKKDKIKFLVVTGAGERTFCAGGDLNEMHGNLSEHEAFDSLIKMMQVLYELATIPIPTIALLNGSAVGGGCELATACDIRIAKNNTKYGFVQTNLGIIPGWGGGVLLARRVHHSFSNQWIMEGSLYEAEALREKGWIHRIVEESEWEDTDKLLKPYLTKSFKQMEILKELFLDTIGVIGLEDKMKREVQKCASLWESEAHKKAVTDFHNRS</sequence>
<dbReference type="CDD" id="cd06558">
    <property type="entry name" value="crotonase-like"/>
    <property type="match status" value="1"/>
</dbReference>
<comment type="caution">
    <text evidence="3">The sequence shown here is derived from an EMBL/GenBank/DDBJ whole genome shotgun (WGS) entry which is preliminary data.</text>
</comment>
<dbReference type="InterPro" id="IPR001753">
    <property type="entry name" value="Enoyl-CoA_hydra/iso"/>
</dbReference>
<protein>
    <submittedName>
        <fullName evidence="3">Enoyl-CoA hydratase/isomerase family protein</fullName>
    </submittedName>
</protein>
<evidence type="ECO:0000313" key="4">
    <source>
        <dbReference type="Proteomes" id="UP001444625"/>
    </source>
</evidence>
<comment type="similarity">
    <text evidence="1 2">Belongs to the enoyl-CoA hydratase/isomerase family.</text>
</comment>
<dbReference type="PROSITE" id="PS00166">
    <property type="entry name" value="ENOYL_COA_HYDRATASE"/>
    <property type="match status" value="1"/>
</dbReference>
<dbReference type="SUPFAM" id="SSF52096">
    <property type="entry name" value="ClpP/crotonase"/>
    <property type="match status" value="1"/>
</dbReference>
<evidence type="ECO:0000256" key="2">
    <source>
        <dbReference type="RuleBase" id="RU003707"/>
    </source>
</evidence>
<dbReference type="Pfam" id="PF00378">
    <property type="entry name" value="ECH_1"/>
    <property type="match status" value="1"/>
</dbReference>
<gene>
    <name evidence="3" type="ORF">ABC228_05075</name>
</gene>